<organism evidence="2 3">
    <name type="scientific">Proteobacteria bacterium 228</name>
    <dbReference type="NCBI Taxonomy" id="2083153"/>
    <lineage>
        <taxon>Bacteria</taxon>
        <taxon>Pseudomonadati</taxon>
        <taxon>Pseudomonadota</taxon>
    </lineage>
</organism>
<protein>
    <recommendedName>
        <fullName evidence="1">Acyclic terpene utilisation N-terminal domain-containing protein</fullName>
    </recommendedName>
</protein>
<feature type="domain" description="Acyclic terpene utilisation N-terminal" evidence="1">
    <location>
        <begin position="18"/>
        <end position="455"/>
    </location>
</feature>
<dbReference type="OrthoDB" id="9763456at2"/>
<dbReference type="InterPro" id="IPR010839">
    <property type="entry name" value="AtuA_N"/>
</dbReference>
<sequence length="458" mass="48744">MSPAQQTNTTSPVRTAFIGCGAGFAGDRPEAAVALVQDLASRPGPAYLFYELLAERTLAEAQMRKLANADTGYASKLFRFLDPVVADCLRYGIPIITNGGAANPLAAARRLHAELQQRGLSARIACVLGDDLSDRLSADADWLPADCPFAEVLSCNVYIGADGIVEALNQGADIVIGGRIADPSLVVGTLRHAHQWAADDWQQIALATAAGHLLECCTQVSGGYFAHPGYKTVADLAHLGCPIAEVSANGSLVITKTAGSGGCVTEQTVKEQLLYEVHNPAAYLTPDVILDISGVTLSTVGPDRVQVHGVKGHPAPATLKGNLGLRGLWFGEADISYAGPGASERGLQAIEVLQTRLAQYFPTLKPQLDLIGVASLFNDRDGQWREHCQHIGSEDVRVRLGIVDRDAQAIDEALQEVEALYLNGPAGGGGVRRHLSESLRTQSFLIDREQIKTTLVWS</sequence>
<dbReference type="AlphaFoldDB" id="A0A2S5KGX7"/>
<evidence type="ECO:0000259" key="1">
    <source>
        <dbReference type="Pfam" id="PF07287"/>
    </source>
</evidence>
<dbReference type="Pfam" id="PF07287">
    <property type="entry name" value="AtuA"/>
    <property type="match status" value="1"/>
</dbReference>
<evidence type="ECO:0000313" key="2">
    <source>
        <dbReference type="EMBL" id="PPC74061.1"/>
    </source>
</evidence>
<dbReference type="EMBL" id="PRLP01000169">
    <property type="protein sequence ID" value="PPC74061.1"/>
    <property type="molecule type" value="Genomic_DNA"/>
</dbReference>
<reference evidence="2 3" key="1">
    <citation type="submission" date="2018-02" db="EMBL/GenBank/DDBJ databases">
        <title>novel marine gammaproteobacteria from coastal saline agro ecosystem.</title>
        <authorList>
            <person name="Krishnan R."/>
            <person name="Ramesh Kumar N."/>
        </authorList>
    </citation>
    <scope>NUCLEOTIDE SEQUENCE [LARGE SCALE GENOMIC DNA]</scope>
    <source>
        <strain evidence="2 3">228</strain>
    </source>
</reference>
<evidence type="ECO:0000313" key="3">
    <source>
        <dbReference type="Proteomes" id="UP000238196"/>
    </source>
</evidence>
<dbReference type="Proteomes" id="UP000238196">
    <property type="component" value="Unassembled WGS sequence"/>
</dbReference>
<dbReference type="PANTHER" id="PTHR47472:SF1">
    <property type="entry name" value="DUF1446-DOMAIN-CONTAINING PROTEIN"/>
    <property type="match status" value="1"/>
</dbReference>
<name>A0A2S5KGX7_9PROT</name>
<dbReference type="PANTHER" id="PTHR47472">
    <property type="entry name" value="PROPIONYL-COA CARBOXYLASE"/>
    <property type="match status" value="1"/>
</dbReference>
<proteinExistence type="predicted"/>
<gene>
    <name evidence="2" type="ORF">C4K68_28025</name>
</gene>
<comment type="caution">
    <text evidence="2">The sequence shown here is derived from an EMBL/GenBank/DDBJ whole genome shotgun (WGS) entry which is preliminary data.</text>
</comment>
<accession>A0A2S5KGX7</accession>